<dbReference type="PANTHER" id="PTHR32309">
    <property type="entry name" value="TYROSINE-PROTEIN KINASE"/>
    <property type="match status" value="1"/>
</dbReference>
<dbReference type="Pfam" id="PF13807">
    <property type="entry name" value="GNVR"/>
    <property type="match status" value="1"/>
</dbReference>
<dbReference type="NCBIfam" id="TIGR03007">
    <property type="entry name" value="pepcterm_ChnLen"/>
    <property type="match status" value="1"/>
</dbReference>
<keyword evidence="2" id="KW-1133">Transmembrane helix</keyword>
<keyword evidence="5" id="KW-1185">Reference proteome</keyword>
<evidence type="ECO:0000259" key="3">
    <source>
        <dbReference type="Pfam" id="PF13807"/>
    </source>
</evidence>
<dbReference type="PANTHER" id="PTHR32309:SF13">
    <property type="entry name" value="FERRIC ENTEROBACTIN TRANSPORT PROTEIN FEPE"/>
    <property type="match status" value="1"/>
</dbReference>
<feature type="coiled-coil region" evidence="1">
    <location>
        <begin position="334"/>
        <end position="368"/>
    </location>
</feature>
<dbReference type="RefSeq" id="WP_348387625.1">
    <property type="nucleotide sequence ID" value="NZ_CP134146.1"/>
</dbReference>
<evidence type="ECO:0000256" key="1">
    <source>
        <dbReference type="SAM" id="Coils"/>
    </source>
</evidence>
<evidence type="ECO:0000313" key="5">
    <source>
        <dbReference type="Proteomes" id="UP001248581"/>
    </source>
</evidence>
<gene>
    <name evidence="4" type="ORF">RI845_18360</name>
</gene>
<dbReference type="InterPro" id="IPR050445">
    <property type="entry name" value="Bact_polysacc_biosynth/exp"/>
</dbReference>
<dbReference type="EMBL" id="CP134146">
    <property type="protein sequence ID" value="WNC68469.1"/>
    <property type="molecule type" value="Genomic_DNA"/>
</dbReference>
<reference evidence="5" key="1">
    <citation type="submission" date="2023-09" db="EMBL/GenBank/DDBJ databases">
        <authorList>
            <person name="Li S."/>
            <person name="Li X."/>
            <person name="Zhang C."/>
            <person name="Zhao Z."/>
        </authorList>
    </citation>
    <scope>NUCLEOTIDE SEQUENCE [LARGE SCALE GENOMIC DNA]</scope>
    <source>
        <strain evidence="5">SQ345</strain>
    </source>
</reference>
<keyword evidence="1" id="KW-0175">Coiled coil</keyword>
<dbReference type="Proteomes" id="UP001248581">
    <property type="component" value="Chromosome"/>
</dbReference>
<feature type="transmembrane region" description="Helical" evidence="2">
    <location>
        <begin position="436"/>
        <end position="460"/>
    </location>
</feature>
<feature type="transmembrane region" description="Helical" evidence="2">
    <location>
        <begin position="20"/>
        <end position="40"/>
    </location>
</feature>
<feature type="transmembrane region" description="Helical" evidence="2">
    <location>
        <begin position="500"/>
        <end position="521"/>
    </location>
</feature>
<name>A0ABY9TIP7_9GAMM</name>
<feature type="domain" description="Tyrosine-protein kinase G-rich" evidence="3">
    <location>
        <begin position="375"/>
        <end position="455"/>
    </location>
</feature>
<keyword evidence="2" id="KW-0472">Membrane</keyword>
<sequence>MHEQIEKFKETLLGVWAKKHYVIISTWLICPIGWLGVASLPDQYKASARVYVDTQSLLRPLMKGLMVETDPNTQIRLMIKTLLSRPNLERIVRMTDLDLQAQNNDEFEKLIENLKEDIIIDSAGRENIYTLSITEKDPQLAKNIVQAALTVFIENTLGETRSDTDTAQQFLQQQISDYEQRLIAAEKRLTEFKQKYSGVMPNDTGGFYTALNSANSKLKATKLELLEAQTQLKSAKAQLSKERSVGKNISENIINDSTIATTYDDRIVQLQTDLDALLISYTERHPDVRELNRRLNELTSLRKKELEEYYQALSDNEESGNVTGNNSSNNNPVYQEMRIQINQLENLVASLNVRVEDYQNQVNQLNAKIHILPEVEAELVALNRDYAINKKKYEELLSRRETAALAKQADATSDKIQFRVIDPARAPLKPTGPYRIAYFFAVFLIGIVAGTGVAVLMIQITPLVVSTTQLSRELQLPIFGVVSATEKLHLKSVYKKKTRWFITSNLMLIILLIVFITYFLAPELIQPQLKRIF</sequence>
<dbReference type="InterPro" id="IPR014345">
    <property type="entry name" value="XrtA_polysacc_chain"/>
</dbReference>
<accession>A0ABY9TIP7</accession>
<proteinExistence type="predicted"/>
<evidence type="ECO:0000313" key="4">
    <source>
        <dbReference type="EMBL" id="WNC68469.1"/>
    </source>
</evidence>
<keyword evidence="2" id="KW-0812">Transmembrane</keyword>
<feature type="coiled-coil region" evidence="1">
    <location>
        <begin position="168"/>
        <end position="245"/>
    </location>
</feature>
<organism evidence="4 5">
    <name type="scientific">Thalassotalea nanhaiensis</name>
    <dbReference type="NCBI Taxonomy" id="3065648"/>
    <lineage>
        <taxon>Bacteria</taxon>
        <taxon>Pseudomonadati</taxon>
        <taxon>Pseudomonadota</taxon>
        <taxon>Gammaproteobacteria</taxon>
        <taxon>Alteromonadales</taxon>
        <taxon>Colwelliaceae</taxon>
        <taxon>Thalassotalea</taxon>
    </lineage>
</organism>
<dbReference type="InterPro" id="IPR032807">
    <property type="entry name" value="GNVR"/>
</dbReference>
<protein>
    <submittedName>
        <fullName evidence="4">GNVR domain-containing protein</fullName>
    </submittedName>
</protein>
<evidence type="ECO:0000256" key="2">
    <source>
        <dbReference type="SAM" id="Phobius"/>
    </source>
</evidence>